<dbReference type="InterPro" id="IPR036554">
    <property type="entry name" value="GHMP_kinase_C_sf"/>
</dbReference>
<dbReference type="GO" id="GO:0046872">
    <property type="term" value="F:metal ion binding"/>
    <property type="evidence" value="ECO:0007669"/>
    <property type="project" value="UniProtKB-KW"/>
</dbReference>
<evidence type="ECO:0000259" key="10">
    <source>
        <dbReference type="Pfam" id="PF08544"/>
    </source>
</evidence>
<dbReference type="PRINTS" id="PR00473">
    <property type="entry name" value="GALCTOKINASE"/>
</dbReference>
<dbReference type="PANTHER" id="PTHR10457">
    <property type="entry name" value="MEVALONATE KINASE/GALACTOKINASE"/>
    <property type="match status" value="1"/>
</dbReference>
<protein>
    <submittedName>
        <fullName evidence="12">Galactokinase</fullName>
    </submittedName>
</protein>
<dbReference type="GO" id="GO:0006012">
    <property type="term" value="P:galactose metabolic process"/>
    <property type="evidence" value="ECO:0007669"/>
    <property type="project" value="InterPro"/>
</dbReference>
<dbReference type="Pfam" id="PF08544">
    <property type="entry name" value="GHMP_kinases_C"/>
    <property type="match status" value="1"/>
</dbReference>
<dbReference type="PROSITE" id="PS00106">
    <property type="entry name" value="GALACTOKINASE"/>
    <property type="match status" value="1"/>
</dbReference>
<dbReference type="Gene3D" id="3.30.70.890">
    <property type="entry name" value="GHMP kinase, C-terminal domain"/>
    <property type="match status" value="1"/>
</dbReference>
<feature type="non-terminal residue" evidence="12">
    <location>
        <position position="439"/>
    </location>
</feature>
<dbReference type="InterPro" id="IPR006206">
    <property type="entry name" value="Mevalonate/galactokinase"/>
</dbReference>
<keyword evidence="3" id="KW-0479">Metal-binding</keyword>
<dbReference type="GO" id="GO:0005829">
    <property type="term" value="C:cytosol"/>
    <property type="evidence" value="ECO:0007669"/>
    <property type="project" value="TreeGrafter"/>
</dbReference>
<keyword evidence="5 12" id="KW-0418">Kinase</keyword>
<evidence type="ECO:0000256" key="8">
    <source>
        <dbReference type="ARBA" id="ARBA00023277"/>
    </source>
</evidence>
<evidence type="ECO:0000256" key="2">
    <source>
        <dbReference type="ARBA" id="ARBA00022679"/>
    </source>
</evidence>
<dbReference type="PRINTS" id="PR00959">
    <property type="entry name" value="MEVGALKINASE"/>
</dbReference>
<dbReference type="GO" id="GO:0004335">
    <property type="term" value="F:galactokinase activity"/>
    <property type="evidence" value="ECO:0007669"/>
    <property type="project" value="InterPro"/>
</dbReference>
<evidence type="ECO:0000313" key="12">
    <source>
        <dbReference type="EMBL" id="BAN21491.1"/>
    </source>
</evidence>
<dbReference type="InterPro" id="IPR020568">
    <property type="entry name" value="Ribosomal_Su5_D2-typ_SF"/>
</dbReference>
<dbReference type="SUPFAM" id="SSF54211">
    <property type="entry name" value="Ribosomal protein S5 domain 2-like"/>
    <property type="match status" value="1"/>
</dbReference>
<dbReference type="InterPro" id="IPR013750">
    <property type="entry name" value="GHMP_kinase_C_dom"/>
</dbReference>
<sequence>MKFKLNDKIIIEPLDSSVAVSVQSVHKHFSMKPPPSKEELLMQAISLYKQVFNNSVPTHAGCGPGRVNLIGEHTDYNNGFVFPMALPNVVVVVGAANGTNEINVYSDGIKDSRKHSFAIPSVKPLSRGEPNWVNYVKGIVNFYDAAVVPGFDAVIVTSVPVGAGVSSSAAIEVATFTFLEALTGKTVPKKEKALICQKAEHVFAEMPCGIMDQYISIFGEKGNALLLDCKSFQHEQIPFDDLNVCVLIINSNVKHELTGSEYPLRAAQCREASAIMNVKSLRDASTHDLEKHRDAMSDEMFRRARHVVTEISRTCEAAQALRFKDYSSFGVLMLQSHNSLRDDYEVSIPELDELVDIVMKCKGVFGSRLTGAGFGGATVTLLKTEAVNEVIETVTKKWKGNPSFYLAVASDGARNETALLQSILKSDTNSNKRSTTTQT</sequence>
<evidence type="ECO:0000256" key="1">
    <source>
        <dbReference type="ARBA" id="ARBA00006566"/>
    </source>
</evidence>
<dbReference type="PANTHER" id="PTHR10457:SF7">
    <property type="entry name" value="GALACTOKINASE-RELATED"/>
    <property type="match status" value="1"/>
</dbReference>
<dbReference type="NCBIfam" id="TIGR00131">
    <property type="entry name" value="gal_kin"/>
    <property type="match status" value="1"/>
</dbReference>
<proteinExistence type="evidence at transcript level"/>
<evidence type="ECO:0000256" key="5">
    <source>
        <dbReference type="ARBA" id="ARBA00022777"/>
    </source>
</evidence>
<keyword evidence="8" id="KW-0119">Carbohydrate metabolism</keyword>
<dbReference type="PIRSF" id="PIRSF000530">
    <property type="entry name" value="Galactokinase"/>
    <property type="match status" value="1"/>
</dbReference>
<keyword evidence="7" id="KW-0460">Magnesium</keyword>
<feature type="domain" description="GHMP kinase C-terminal" evidence="10">
    <location>
        <begin position="318"/>
        <end position="399"/>
    </location>
</feature>
<name>R4WRE2_RIPPE</name>
<dbReference type="InterPro" id="IPR006204">
    <property type="entry name" value="GHMP_kinase_N_dom"/>
</dbReference>
<evidence type="ECO:0000256" key="6">
    <source>
        <dbReference type="ARBA" id="ARBA00022840"/>
    </source>
</evidence>
<dbReference type="EMBL" id="AK418279">
    <property type="protein sequence ID" value="BAN21491.1"/>
    <property type="molecule type" value="mRNA"/>
</dbReference>
<comment type="similarity">
    <text evidence="1">Belongs to the GHMP kinase family. GalK subfamily.</text>
</comment>
<dbReference type="InterPro" id="IPR014721">
    <property type="entry name" value="Ribsml_uS5_D2-typ_fold_subgr"/>
</dbReference>
<dbReference type="FunFam" id="3.30.70.890:FF:000001">
    <property type="entry name" value="Galactokinase"/>
    <property type="match status" value="1"/>
</dbReference>
<evidence type="ECO:0000256" key="7">
    <source>
        <dbReference type="ARBA" id="ARBA00022842"/>
    </source>
</evidence>
<dbReference type="InterPro" id="IPR000705">
    <property type="entry name" value="Galactokinase"/>
</dbReference>
<dbReference type="AlphaFoldDB" id="R4WRE2"/>
<dbReference type="Pfam" id="PF00288">
    <property type="entry name" value="GHMP_kinases_N"/>
    <property type="match status" value="1"/>
</dbReference>
<feature type="domain" description="Galactokinase N-terminal" evidence="11">
    <location>
        <begin position="47"/>
        <end position="94"/>
    </location>
</feature>
<dbReference type="InterPro" id="IPR019539">
    <property type="entry name" value="GalKase_N"/>
</dbReference>
<evidence type="ECO:0000259" key="11">
    <source>
        <dbReference type="Pfam" id="PF10509"/>
    </source>
</evidence>
<dbReference type="GO" id="GO:0005524">
    <property type="term" value="F:ATP binding"/>
    <property type="evidence" value="ECO:0007669"/>
    <property type="project" value="UniProtKB-KW"/>
</dbReference>
<keyword evidence="2" id="KW-0808">Transferase</keyword>
<evidence type="ECO:0000256" key="3">
    <source>
        <dbReference type="ARBA" id="ARBA00022723"/>
    </source>
</evidence>
<evidence type="ECO:0000259" key="9">
    <source>
        <dbReference type="Pfam" id="PF00288"/>
    </source>
</evidence>
<keyword evidence="6" id="KW-0067">ATP-binding</keyword>
<feature type="domain" description="GHMP kinase N-terminal" evidence="9">
    <location>
        <begin position="134"/>
        <end position="219"/>
    </location>
</feature>
<reference evidence="12" key="1">
    <citation type="journal article" date="2013" name="PLoS ONE">
        <title>Gene expression in gut symbiotic organ of stinkbug affected by extracellular bacterial symbiont.</title>
        <authorList>
            <person name="Futahashi R."/>
            <person name="Tanaka K."/>
            <person name="Tanahashi M."/>
            <person name="Nikoh N."/>
            <person name="Kikuchi Y."/>
            <person name="Lee B.L."/>
            <person name="Fukatsu T."/>
        </authorList>
    </citation>
    <scope>NUCLEOTIDE SEQUENCE</scope>
    <source>
        <tissue evidence="12">Midgut</tissue>
    </source>
</reference>
<evidence type="ECO:0000256" key="4">
    <source>
        <dbReference type="ARBA" id="ARBA00022741"/>
    </source>
</evidence>
<keyword evidence="4" id="KW-0547">Nucleotide-binding</keyword>
<organism evidence="12">
    <name type="scientific">Riptortus pedestris</name>
    <name type="common">Bean bug</name>
    <dbReference type="NCBI Taxonomy" id="329032"/>
    <lineage>
        <taxon>Eukaryota</taxon>
        <taxon>Metazoa</taxon>
        <taxon>Ecdysozoa</taxon>
        <taxon>Arthropoda</taxon>
        <taxon>Hexapoda</taxon>
        <taxon>Insecta</taxon>
        <taxon>Pterygota</taxon>
        <taxon>Neoptera</taxon>
        <taxon>Paraneoptera</taxon>
        <taxon>Hemiptera</taxon>
        <taxon>Heteroptera</taxon>
        <taxon>Panheteroptera</taxon>
        <taxon>Pentatomomorpha</taxon>
        <taxon>Coreoidea</taxon>
        <taxon>Alydidae</taxon>
        <taxon>Riptortus</taxon>
    </lineage>
</organism>
<accession>R4WRE2</accession>
<dbReference type="InterPro" id="IPR019741">
    <property type="entry name" value="Galactokinase_CS"/>
</dbReference>
<dbReference type="Pfam" id="PF10509">
    <property type="entry name" value="GalKase_gal_bdg"/>
    <property type="match status" value="1"/>
</dbReference>
<dbReference type="Gene3D" id="3.30.230.10">
    <property type="match status" value="1"/>
</dbReference>
<dbReference type="SUPFAM" id="SSF55060">
    <property type="entry name" value="GHMP Kinase, C-terminal domain"/>
    <property type="match status" value="1"/>
</dbReference>
<dbReference type="FunFam" id="3.30.230.10:FF:000040">
    <property type="entry name" value="Galactokinase 1"/>
    <property type="match status" value="1"/>
</dbReference>